<evidence type="ECO:0000313" key="2">
    <source>
        <dbReference type="EMBL" id="KAL2847903.1"/>
    </source>
</evidence>
<name>A0ABR4K9J6_9EURO</name>
<gene>
    <name evidence="2" type="ORF">BJX68DRAFT_105627</name>
</gene>
<protein>
    <submittedName>
        <fullName evidence="2">Uncharacterized protein</fullName>
    </submittedName>
</protein>
<dbReference type="EMBL" id="JBFXLR010000027">
    <property type="protein sequence ID" value="KAL2847903.1"/>
    <property type="molecule type" value="Genomic_DNA"/>
</dbReference>
<evidence type="ECO:0000256" key="1">
    <source>
        <dbReference type="SAM" id="MobiDB-lite"/>
    </source>
</evidence>
<dbReference type="GeneID" id="98150983"/>
<sequence>MRALRDIARPRLLVLGISNKGVALSCLTGQASPETFQRNSLDEQQSERRRRQVSPTRSLRVLKTTMNTPGAIVGLCEIRGPGFHAGTLLRPILRVDFACRSMEYTRHFADVEKQRDG</sequence>
<proteinExistence type="predicted"/>
<keyword evidence="3" id="KW-1185">Reference proteome</keyword>
<dbReference type="Proteomes" id="UP001610444">
    <property type="component" value="Unassembled WGS sequence"/>
</dbReference>
<accession>A0ABR4K9J6</accession>
<organism evidence="2 3">
    <name type="scientific">Aspergillus pseudodeflectus</name>
    <dbReference type="NCBI Taxonomy" id="176178"/>
    <lineage>
        <taxon>Eukaryota</taxon>
        <taxon>Fungi</taxon>
        <taxon>Dikarya</taxon>
        <taxon>Ascomycota</taxon>
        <taxon>Pezizomycotina</taxon>
        <taxon>Eurotiomycetes</taxon>
        <taxon>Eurotiomycetidae</taxon>
        <taxon>Eurotiales</taxon>
        <taxon>Aspergillaceae</taxon>
        <taxon>Aspergillus</taxon>
        <taxon>Aspergillus subgen. Nidulantes</taxon>
    </lineage>
</organism>
<evidence type="ECO:0000313" key="3">
    <source>
        <dbReference type="Proteomes" id="UP001610444"/>
    </source>
</evidence>
<dbReference type="RefSeq" id="XP_070897948.1">
    <property type="nucleotide sequence ID" value="XM_071035819.1"/>
</dbReference>
<feature type="region of interest" description="Disordered" evidence="1">
    <location>
        <begin position="35"/>
        <end position="56"/>
    </location>
</feature>
<reference evidence="2 3" key="1">
    <citation type="submission" date="2024-07" db="EMBL/GenBank/DDBJ databases">
        <title>Section-level genome sequencing and comparative genomics of Aspergillus sections Usti and Cavernicolus.</title>
        <authorList>
            <consortium name="Lawrence Berkeley National Laboratory"/>
            <person name="Nybo J.L."/>
            <person name="Vesth T.C."/>
            <person name="Theobald S."/>
            <person name="Frisvad J.C."/>
            <person name="Larsen T.O."/>
            <person name="Kjaerboelling I."/>
            <person name="Rothschild-Mancinelli K."/>
            <person name="Lyhne E.K."/>
            <person name="Kogle M.E."/>
            <person name="Barry K."/>
            <person name="Clum A."/>
            <person name="Na H."/>
            <person name="Ledsgaard L."/>
            <person name="Lin J."/>
            <person name="Lipzen A."/>
            <person name="Kuo A."/>
            <person name="Riley R."/>
            <person name="Mondo S."/>
            <person name="LaButti K."/>
            <person name="Haridas S."/>
            <person name="Pangalinan J."/>
            <person name="Salamov A.A."/>
            <person name="Simmons B.A."/>
            <person name="Magnuson J.K."/>
            <person name="Chen J."/>
            <person name="Drula E."/>
            <person name="Henrissat B."/>
            <person name="Wiebenga A."/>
            <person name="Lubbers R.J."/>
            <person name="Gomes A.C."/>
            <person name="Macurrencykelacurrency M.R."/>
            <person name="Stajich J."/>
            <person name="Grigoriev I.V."/>
            <person name="Mortensen U.H."/>
            <person name="De vries R.P."/>
            <person name="Baker S.E."/>
            <person name="Andersen M.R."/>
        </authorList>
    </citation>
    <scope>NUCLEOTIDE SEQUENCE [LARGE SCALE GENOMIC DNA]</scope>
    <source>
        <strain evidence="2 3">CBS 756.74</strain>
    </source>
</reference>
<comment type="caution">
    <text evidence="2">The sequence shown here is derived from an EMBL/GenBank/DDBJ whole genome shotgun (WGS) entry which is preliminary data.</text>
</comment>